<keyword evidence="3" id="KW-1185">Reference proteome</keyword>
<dbReference type="Pfam" id="PF12005">
    <property type="entry name" value="DUF3499"/>
    <property type="match status" value="1"/>
</dbReference>
<dbReference type="Proteomes" id="UP000000545">
    <property type="component" value="Chromosome"/>
</dbReference>
<dbReference type="eggNOG" id="ENOG5032RR4">
    <property type="taxonomic scope" value="Bacteria"/>
</dbReference>
<organism evidence="2 3">
    <name type="scientific">Corynebacterium jeikeium (strain K411)</name>
    <dbReference type="NCBI Taxonomy" id="306537"/>
    <lineage>
        <taxon>Bacteria</taxon>
        <taxon>Bacillati</taxon>
        <taxon>Actinomycetota</taxon>
        <taxon>Actinomycetes</taxon>
        <taxon>Mycobacteriales</taxon>
        <taxon>Corynebacteriaceae</taxon>
        <taxon>Corynebacterium</taxon>
    </lineage>
</organism>
<evidence type="ECO:0000313" key="2">
    <source>
        <dbReference type="EMBL" id="CAI37818.1"/>
    </source>
</evidence>
<dbReference type="HOGENOM" id="CLU_095649_0_0_11"/>
<protein>
    <recommendedName>
        <fullName evidence="4">DUF3499 domain-containing protein</fullName>
    </recommendedName>
</protein>
<evidence type="ECO:0008006" key="4">
    <source>
        <dbReference type="Google" id="ProtNLM"/>
    </source>
</evidence>
<sequence>MRASCFIGKHLNRAMATCHEGTLESHSKRATLMRVTFIRQCSRPGCGKPAVATLEFNYAEQLAIVGPLSVSGNPHRWDLCENHARRTTVPQGWRLEFADDEPAAAEADEEDLMALAEAVQQAAEHEKQTEAQPAPRLYRRSEIPEATPHHPSMKNLPRSTPRRHLRAVRDQH</sequence>
<reference evidence="2 3" key="1">
    <citation type="journal article" date="2005" name="J. Bacteriol.">
        <title>Complete genome sequence and analysis of the multiresistant nosocomial pathogen Corynebacterium jeikeium K411, a lipid-requiring bacterium of the human skin flora.</title>
        <authorList>
            <person name="Tauch A."/>
            <person name="Kaiser O."/>
            <person name="Hain T."/>
            <person name="Goesmann A."/>
            <person name="Weisshaar B."/>
            <person name="Albersmeier A."/>
            <person name="Bekel T."/>
            <person name="Bischoff N."/>
            <person name="Brune I."/>
            <person name="Chakraborty T."/>
            <person name="Kalinowski J."/>
            <person name="Meyer F."/>
            <person name="Rupp O."/>
            <person name="Schneiker S."/>
            <person name="Viehoever P."/>
            <person name="Puehler A."/>
        </authorList>
    </citation>
    <scope>NUCLEOTIDE SEQUENCE [LARGE SCALE GENOMIC DNA]</scope>
    <source>
        <strain evidence="2 3">K411</strain>
    </source>
</reference>
<dbReference type="STRING" id="306537.jk1642"/>
<gene>
    <name evidence="2" type="ordered locus">jk1642</name>
</gene>
<accession>Q4JTN9</accession>
<dbReference type="AlphaFoldDB" id="Q4JTN9"/>
<dbReference type="EMBL" id="CR931997">
    <property type="protein sequence ID" value="CAI37818.1"/>
    <property type="molecule type" value="Genomic_DNA"/>
</dbReference>
<name>Q4JTN9_CORJK</name>
<dbReference type="KEGG" id="cjk:jk1642"/>
<proteinExistence type="predicted"/>
<evidence type="ECO:0000313" key="3">
    <source>
        <dbReference type="Proteomes" id="UP000000545"/>
    </source>
</evidence>
<feature type="region of interest" description="Disordered" evidence="1">
    <location>
        <begin position="120"/>
        <end position="172"/>
    </location>
</feature>
<evidence type="ECO:0000256" key="1">
    <source>
        <dbReference type="SAM" id="MobiDB-lite"/>
    </source>
</evidence>
<dbReference type="InterPro" id="IPR021888">
    <property type="entry name" value="DUF3499"/>
</dbReference>